<dbReference type="InParanoid" id="F8PU54"/>
<dbReference type="EMBL" id="GL945479">
    <property type="protein sequence ID" value="EGN99993.1"/>
    <property type="molecule type" value="Genomic_DNA"/>
</dbReference>
<proteinExistence type="predicted"/>
<sequence length="59" mass="6673">MSWLTDSIPVTPLALGLEITAGVLLLLSFFFLFSLHTHVLSYLQRGRLVVDPREDIQMT</sequence>
<gene>
    <name evidence="2" type="ORF">SERLA73DRAFT_180348</name>
</gene>
<keyword evidence="1" id="KW-0472">Membrane</keyword>
<protein>
    <submittedName>
        <fullName evidence="2">Uncharacterized protein</fullName>
    </submittedName>
</protein>
<evidence type="ECO:0000256" key="1">
    <source>
        <dbReference type="SAM" id="Phobius"/>
    </source>
</evidence>
<evidence type="ECO:0000313" key="3">
    <source>
        <dbReference type="Proteomes" id="UP000008063"/>
    </source>
</evidence>
<feature type="transmembrane region" description="Helical" evidence="1">
    <location>
        <begin position="12"/>
        <end position="35"/>
    </location>
</feature>
<dbReference type="AlphaFoldDB" id="F8PU54"/>
<reference evidence="3" key="1">
    <citation type="journal article" date="2011" name="Science">
        <title>The plant cell wall-decomposing machinery underlies the functional diversity of forest fungi.</title>
        <authorList>
            <person name="Eastwood D.C."/>
            <person name="Floudas D."/>
            <person name="Binder M."/>
            <person name="Majcherczyk A."/>
            <person name="Schneider P."/>
            <person name="Aerts A."/>
            <person name="Asiegbu F.O."/>
            <person name="Baker S.E."/>
            <person name="Barry K."/>
            <person name="Bendiksby M."/>
            <person name="Blumentritt M."/>
            <person name="Coutinho P.M."/>
            <person name="Cullen D."/>
            <person name="de Vries R.P."/>
            <person name="Gathman A."/>
            <person name="Goodell B."/>
            <person name="Henrissat B."/>
            <person name="Ihrmark K."/>
            <person name="Kauserud H."/>
            <person name="Kohler A."/>
            <person name="LaButti K."/>
            <person name="Lapidus A."/>
            <person name="Lavin J.L."/>
            <person name="Lee Y.-H."/>
            <person name="Lindquist E."/>
            <person name="Lilly W."/>
            <person name="Lucas S."/>
            <person name="Morin E."/>
            <person name="Murat C."/>
            <person name="Oguiza J.A."/>
            <person name="Park J."/>
            <person name="Pisabarro A.G."/>
            <person name="Riley R."/>
            <person name="Rosling A."/>
            <person name="Salamov A."/>
            <person name="Schmidt O."/>
            <person name="Schmutz J."/>
            <person name="Skrede I."/>
            <person name="Stenlid J."/>
            <person name="Wiebenga A."/>
            <person name="Xie X."/>
            <person name="Kuees U."/>
            <person name="Hibbett D.S."/>
            <person name="Hoffmeister D."/>
            <person name="Hoegberg N."/>
            <person name="Martin F."/>
            <person name="Grigoriev I.V."/>
            <person name="Watkinson S.C."/>
        </authorList>
    </citation>
    <scope>NUCLEOTIDE SEQUENCE [LARGE SCALE GENOMIC DNA]</scope>
    <source>
        <strain evidence="3">strain S7.3</strain>
    </source>
</reference>
<organism evidence="3">
    <name type="scientific">Serpula lacrymans var. lacrymans (strain S7.3)</name>
    <name type="common">Dry rot fungus</name>
    <dbReference type="NCBI Taxonomy" id="936435"/>
    <lineage>
        <taxon>Eukaryota</taxon>
        <taxon>Fungi</taxon>
        <taxon>Dikarya</taxon>
        <taxon>Basidiomycota</taxon>
        <taxon>Agaricomycotina</taxon>
        <taxon>Agaricomycetes</taxon>
        <taxon>Agaricomycetidae</taxon>
        <taxon>Boletales</taxon>
        <taxon>Coniophorineae</taxon>
        <taxon>Serpulaceae</taxon>
        <taxon>Serpula</taxon>
    </lineage>
</organism>
<dbReference type="Proteomes" id="UP000008063">
    <property type="component" value="Unassembled WGS sequence"/>
</dbReference>
<keyword evidence="3" id="KW-1185">Reference proteome</keyword>
<evidence type="ECO:0000313" key="2">
    <source>
        <dbReference type="EMBL" id="EGN99993.1"/>
    </source>
</evidence>
<keyword evidence="1" id="KW-0812">Transmembrane</keyword>
<name>F8PU54_SERL3</name>
<accession>F8PU54</accession>
<keyword evidence="1" id="KW-1133">Transmembrane helix</keyword>
<dbReference type="HOGENOM" id="CLU_3129990_0_0_1"/>